<dbReference type="AlphaFoldDB" id="A0A2T5C214"/>
<gene>
    <name evidence="3" type="ORF">C8N47_10742</name>
</gene>
<dbReference type="OrthoDB" id="9796689at2"/>
<evidence type="ECO:0000256" key="1">
    <source>
        <dbReference type="SAM" id="SignalP"/>
    </source>
</evidence>
<dbReference type="PANTHER" id="PTHR30383">
    <property type="entry name" value="THIOESTERASE 1/PROTEASE 1/LYSOPHOSPHOLIPASE L1"/>
    <property type="match status" value="1"/>
</dbReference>
<dbReference type="Pfam" id="PF13472">
    <property type="entry name" value="Lipase_GDSL_2"/>
    <property type="match status" value="1"/>
</dbReference>
<reference evidence="3 4" key="1">
    <citation type="submission" date="2018-04" db="EMBL/GenBank/DDBJ databases">
        <title>Genomic Encyclopedia of Archaeal and Bacterial Type Strains, Phase II (KMG-II): from individual species to whole genera.</title>
        <authorList>
            <person name="Goeker M."/>
        </authorList>
    </citation>
    <scope>NUCLEOTIDE SEQUENCE [LARGE SCALE GENOMIC DNA]</scope>
    <source>
        <strain evidence="3 4">DSM 28823</strain>
    </source>
</reference>
<proteinExistence type="predicted"/>
<dbReference type="SUPFAM" id="SSF52266">
    <property type="entry name" value="SGNH hydrolase"/>
    <property type="match status" value="1"/>
</dbReference>
<dbReference type="EMBL" id="QAAD01000007">
    <property type="protein sequence ID" value="PTN08687.1"/>
    <property type="molecule type" value="Genomic_DNA"/>
</dbReference>
<protein>
    <submittedName>
        <fullName evidence="3">Lysophospholipase L1-like esterase</fullName>
    </submittedName>
</protein>
<organism evidence="3 4">
    <name type="scientific">Mangrovibacterium marinum</name>
    <dbReference type="NCBI Taxonomy" id="1639118"/>
    <lineage>
        <taxon>Bacteria</taxon>
        <taxon>Pseudomonadati</taxon>
        <taxon>Bacteroidota</taxon>
        <taxon>Bacteroidia</taxon>
        <taxon>Marinilabiliales</taxon>
        <taxon>Prolixibacteraceae</taxon>
        <taxon>Mangrovibacterium</taxon>
    </lineage>
</organism>
<dbReference type="InterPro" id="IPR051532">
    <property type="entry name" value="Ester_Hydrolysis_Enzymes"/>
</dbReference>
<keyword evidence="4" id="KW-1185">Reference proteome</keyword>
<comment type="caution">
    <text evidence="3">The sequence shown here is derived from an EMBL/GenBank/DDBJ whole genome shotgun (WGS) entry which is preliminary data.</text>
</comment>
<evidence type="ECO:0000313" key="3">
    <source>
        <dbReference type="EMBL" id="PTN08687.1"/>
    </source>
</evidence>
<dbReference type="PANTHER" id="PTHR30383:SF5">
    <property type="entry name" value="SGNH HYDROLASE-TYPE ESTERASE DOMAIN-CONTAINING PROTEIN"/>
    <property type="match status" value="1"/>
</dbReference>
<dbReference type="Proteomes" id="UP000243525">
    <property type="component" value="Unassembled WGS sequence"/>
</dbReference>
<dbReference type="GO" id="GO:0004622">
    <property type="term" value="F:phosphatidylcholine lysophospholipase activity"/>
    <property type="evidence" value="ECO:0007669"/>
    <property type="project" value="TreeGrafter"/>
</dbReference>
<dbReference type="InterPro" id="IPR013830">
    <property type="entry name" value="SGNH_hydro"/>
</dbReference>
<dbReference type="InterPro" id="IPR036514">
    <property type="entry name" value="SGNH_hydro_sf"/>
</dbReference>
<accession>A0A2T5C214</accession>
<keyword evidence="1" id="KW-0732">Signal</keyword>
<evidence type="ECO:0000259" key="2">
    <source>
        <dbReference type="Pfam" id="PF13472"/>
    </source>
</evidence>
<name>A0A2T5C214_9BACT</name>
<feature type="domain" description="SGNH hydrolase-type esterase" evidence="2">
    <location>
        <begin position="35"/>
        <end position="220"/>
    </location>
</feature>
<sequence length="255" mass="28517">MFLLKTRIAMLWCAMAFFMAATSANGQTSKVKMACIGNSITAGVYDHGKKDLQVSYATQFGKLMTAIYGDTLEILNAGVSGRMMTKHGTQPIWIEPAFKKALDFAPDICLIALGTNDSKPVLFDLVQKEFYNDYQAMIDTFRSINPNVTVVVCLPPPIFEGHTYSPTSPHNDTLLVNYTIPLIDSIARNNQLTVVDFHTPFQDSLQYFTDHLHPSIEGHQKMGKILFNVFQKEDIIRKSLLQKDSIEAGETKVTK</sequence>
<dbReference type="Gene3D" id="3.40.50.1110">
    <property type="entry name" value="SGNH hydrolase"/>
    <property type="match status" value="1"/>
</dbReference>
<evidence type="ECO:0000313" key="4">
    <source>
        <dbReference type="Proteomes" id="UP000243525"/>
    </source>
</evidence>
<feature type="chain" id="PRO_5015598417" evidence="1">
    <location>
        <begin position="27"/>
        <end position="255"/>
    </location>
</feature>
<dbReference type="RefSeq" id="WP_107822082.1">
    <property type="nucleotide sequence ID" value="NZ_OY782574.1"/>
</dbReference>
<feature type="signal peptide" evidence="1">
    <location>
        <begin position="1"/>
        <end position="26"/>
    </location>
</feature>